<evidence type="ECO:0000256" key="1">
    <source>
        <dbReference type="ARBA" id="ARBA00005695"/>
    </source>
</evidence>
<dbReference type="InterPro" id="IPR023765">
    <property type="entry name" value="SBP_5_CS"/>
</dbReference>
<dbReference type="InterPro" id="IPR039424">
    <property type="entry name" value="SBP_5"/>
</dbReference>
<proteinExistence type="inferred from homology"/>
<dbReference type="Gene3D" id="3.40.190.10">
    <property type="entry name" value="Periplasmic binding protein-like II"/>
    <property type="match status" value="1"/>
</dbReference>
<keyword evidence="3" id="KW-0732">Signal</keyword>
<dbReference type="GO" id="GO:1904680">
    <property type="term" value="F:peptide transmembrane transporter activity"/>
    <property type="evidence" value="ECO:0007669"/>
    <property type="project" value="TreeGrafter"/>
</dbReference>
<dbReference type="AlphaFoldDB" id="A0A381UNC0"/>
<reference evidence="5" key="1">
    <citation type="submission" date="2018-05" db="EMBL/GenBank/DDBJ databases">
        <authorList>
            <person name="Lanie J.A."/>
            <person name="Ng W.-L."/>
            <person name="Kazmierczak K.M."/>
            <person name="Andrzejewski T.M."/>
            <person name="Davidsen T.M."/>
            <person name="Wayne K.J."/>
            <person name="Tettelin H."/>
            <person name="Glass J.I."/>
            <person name="Rusch D."/>
            <person name="Podicherti R."/>
            <person name="Tsui H.-C.T."/>
            <person name="Winkler M.E."/>
        </authorList>
    </citation>
    <scope>NUCLEOTIDE SEQUENCE</scope>
</reference>
<feature type="non-terminal residue" evidence="5">
    <location>
        <position position="136"/>
    </location>
</feature>
<gene>
    <name evidence="5" type="ORF">METZ01_LOCUS82503</name>
</gene>
<name>A0A381UNC0_9ZZZZ</name>
<accession>A0A381UNC0</accession>
<feature type="domain" description="Solute-binding protein family 5" evidence="4">
    <location>
        <begin position="56"/>
        <end position="135"/>
    </location>
</feature>
<organism evidence="5">
    <name type="scientific">marine metagenome</name>
    <dbReference type="NCBI Taxonomy" id="408172"/>
    <lineage>
        <taxon>unclassified sequences</taxon>
        <taxon>metagenomes</taxon>
        <taxon>ecological metagenomes</taxon>
    </lineage>
</organism>
<feature type="non-terminal residue" evidence="5">
    <location>
        <position position="1"/>
    </location>
</feature>
<dbReference type="PANTHER" id="PTHR30290">
    <property type="entry name" value="PERIPLASMIC BINDING COMPONENT OF ABC TRANSPORTER"/>
    <property type="match status" value="1"/>
</dbReference>
<evidence type="ECO:0000259" key="4">
    <source>
        <dbReference type="Pfam" id="PF00496"/>
    </source>
</evidence>
<comment type="similarity">
    <text evidence="1">Belongs to the bacterial solute-binding protein 5 family.</text>
</comment>
<evidence type="ECO:0000313" key="5">
    <source>
        <dbReference type="EMBL" id="SVA29649.1"/>
    </source>
</evidence>
<sequence>MAFFSFSIVNAKTVIRTDEAAIGEADPAKFSDNIDSIIMFNTYDALVDELKNGAGLAPHLASGWEYADSTTLNVTLRDGVKFHSGNTLDADDVVYSFNRLMDMGQGFSFLFGTVESVTALDSKTVQIKTSEPFAPL</sequence>
<keyword evidence="2" id="KW-0813">Transport</keyword>
<dbReference type="InterPro" id="IPR000914">
    <property type="entry name" value="SBP_5_dom"/>
</dbReference>
<evidence type="ECO:0000256" key="2">
    <source>
        <dbReference type="ARBA" id="ARBA00022448"/>
    </source>
</evidence>
<dbReference type="GO" id="GO:0015833">
    <property type="term" value="P:peptide transport"/>
    <property type="evidence" value="ECO:0007669"/>
    <property type="project" value="TreeGrafter"/>
</dbReference>
<protein>
    <recommendedName>
        <fullName evidence="4">Solute-binding protein family 5 domain-containing protein</fullName>
    </recommendedName>
</protein>
<evidence type="ECO:0000256" key="3">
    <source>
        <dbReference type="ARBA" id="ARBA00022729"/>
    </source>
</evidence>
<dbReference type="SUPFAM" id="SSF53850">
    <property type="entry name" value="Periplasmic binding protein-like II"/>
    <property type="match status" value="1"/>
</dbReference>
<dbReference type="PANTHER" id="PTHR30290:SF9">
    <property type="entry name" value="OLIGOPEPTIDE-BINDING PROTEIN APPA"/>
    <property type="match status" value="1"/>
</dbReference>
<dbReference type="Pfam" id="PF00496">
    <property type="entry name" value="SBP_bac_5"/>
    <property type="match status" value="1"/>
</dbReference>
<dbReference type="PROSITE" id="PS01040">
    <property type="entry name" value="SBP_BACTERIAL_5"/>
    <property type="match status" value="1"/>
</dbReference>
<dbReference type="EMBL" id="UINC01006791">
    <property type="protein sequence ID" value="SVA29649.1"/>
    <property type="molecule type" value="Genomic_DNA"/>
</dbReference>